<dbReference type="InterPro" id="IPR001841">
    <property type="entry name" value="Znf_RING"/>
</dbReference>
<dbReference type="Gene3D" id="3.30.40.10">
    <property type="entry name" value="Zinc/RING finger domain, C3HC4 (zinc finger)"/>
    <property type="match status" value="1"/>
</dbReference>
<dbReference type="InterPro" id="IPR013083">
    <property type="entry name" value="Znf_RING/FYVE/PHD"/>
</dbReference>
<keyword evidence="5" id="KW-0862">Zinc</keyword>
<dbReference type="SUPFAM" id="SSF57850">
    <property type="entry name" value="RING/U-box"/>
    <property type="match status" value="1"/>
</dbReference>
<dbReference type="PANTHER" id="PTHR46539">
    <property type="entry name" value="E3 UBIQUITIN-PROTEIN LIGASE ATL42"/>
    <property type="match status" value="1"/>
</dbReference>
<keyword evidence="7 9" id="KW-0472">Membrane</keyword>
<keyword evidence="6 9" id="KW-1133">Transmembrane helix</keyword>
<accession>A0A0C9RN58</accession>
<dbReference type="Pfam" id="PF13639">
    <property type="entry name" value="zf-RING_2"/>
    <property type="match status" value="1"/>
</dbReference>
<organism evidence="11">
    <name type="scientific">Wollemia nobilis</name>
    <dbReference type="NCBI Taxonomy" id="56998"/>
    <lineage>
        <taxon>Eukaryota</taxon>
        <taxon>Viridiplantae</taxon>
        <taxon>Streptophyta</taxon>
        <taxon>Embryophyta</taxon>
        <taxon>Tracheophyta</taxon>
        <taxon>Spermatophyta</taxon>
        <taxon>Pinopsida</taxon>
        <taxon>Pinidae</taxon>
        <taxon>Conifers II</taxon>
        <taxon>Araucariales</taxon>
        <taxon>Araucariaceae</taxon>
        <taxon>Wollemia</taxon>
    </lineage>
</organism>
<evidence type="ECO:0000256" key="9">
    <source>
        <dbReference type="SAM" id="Phobius"/>
    </source>
</evidence>
<evidence type="ECO:0000256" key="8">
    <source>
        <dbReference type="PROSITE-ProRule" id="PRU00175"/>
    </source>
</evidence>
<dbReference type="CDD" id="cd16461">
    <property type="entry name" value="RING-H2_EL5-like"/>
    <property type="match status" value="1"/>
</dbReference>
<feature type="transmembrane region" description="Helical" evidence="9">
    <location>
        <begin position="42"/>
        <end position="68"/>
    </location>
</feature>
<dbReference type="PANTHER" id="PTHR46539:SF1">
    <property type="entry name" value="E3 UBIQUITIN-PROTEIN LIGASE ATL42"/>
    <property type="match status" value="1"/>
</dbReference>
<evidence type="ECO:0000256" key="6">
    <source>
        <dbReference type="ARBA" id="ARBA00022989"/>
    </source>
</evidence>
<evidence type="ECO:0000256" key="4">
    <source>
        <dbReference type="ARBA" id="ARBA00022771"/>
    </source>
</evidence>
<evidence type="ECO:0000256" key="7">
    <source>
        <dbReference type="ARBA" id="ARBA00023136"/>
    </source>
</evidence>
<proteinExistence type="predicted"/>
<feature type="domain" description="RING-type" evidence="10">
    <location>
        <begin position="149"/>
        <end position="191"/>
    </location>
</feature>
<feature type="transmembrane region" description="Helical" evidence="9">
    <location>
        <begin position="88"/>
        <end position="110"/>
    </location>
</feature>
<dbReference type="PROSITE" id="PS50089">
    <property type="entry name" value="ZF_RING_2"/>
    <property type="match status" value="1"/>
</dbReference>
<evidence type="ECO:0000256" key="1">
    <source>
        <dbReference type="ARBA" id="ARBA00004370"/>
    </source>
</evidence>
<evidence type="ECO:0000259" key="10">
    <source>
        <dbReference type="PROSITE" id="PS50089"/>
    </source>
</evidence>
<evidence type="ECO:0000313" key="11">
    <source>
        <dbReference type="EMBL" id="JAG88216.1"/>
    </source>
</evidence>
<dbReference type="AlphaFoldDB" id="A0A0C9RN58"/>
<keyword evidence="2 9" id="KW-0812">Transmembrane</keyword>
<dbReference type="EMBL" id="GCHU01009415">
    <property type="protein sequence ID" value="JAG88216.1"/>
    <property type="molecule type" value="Transcribed_RNA"/>
</dbReference>
<dbReference type="GO" id="GO:0016020">
    <property type="term" value="C:membrane"/>
    <property type="evidence" value="ECO:0007669"/>
    <property type="project" value="UniProtKB-SubCell"/>
</dbReference>
<keyword evidence="3" id="KW-0479">Metal-binding</keyword>
<comment type="subcellular location">
    <subcellularLocation>
        <location evidence="1">Membrane</location>
    </subcellularLocation>
</comment>
<reference evidence="11" key="1">
    <citation type="submission" date="2015-02" db="EMBL/GenBank/DDBJ databases">
        <title>A transcriptome of Wollemia nobilis - a relic of Gondwana.</title>
        <authorList>
            <person name="Chia J.Y."/>
            <person name="Leong Y.S."/>
            <person name="Abdul Karim S."/>
            <person name="Wan Azmi N."/>
            <person name="Hercus R."/>
            <person name="Croft L."/>
        </authorList>
    </citation>
    <scope>NUCLEOTIDE SEQUENCE</scope>
    <source>
        <strain evidence="11">MaeBrown</strain>
        <tissue evidence="11">Leaf</tissue>
    </source>
</reference>
<keyword evidence="4 8" id="KW-0863">Zinc-finger</keyword>
<sequence>MDAVREFMQNIHFEWMLAKIKLARAVIRLRNRINAIADIGSLLEVIVIYAIFVYIGFIFWVLLMLLDIAAGTNIFEAVIDVMYELHRFALPALQILNGLLGIFVGLAMIAQGNGYPSKPRYDFNRNKTKGLRKVEFGSLNSDEVKMTECVVCLESIGAKDSVCVLPQCKHYFHVACIDRWLWFRNTCPICRSGVSAEPVHHLYGSMLQI</sequence>
<dbReference type="SMART" id="SM00184">
    <property type="entry name" value="RING"/>
    <property type="match status" value="1"/>
</dbReference>
<protein>
    <submittedName>
        <fullName evidence="11">TSA: Wollemia nobilis Ref_Wollemi_Transcript_9469_962 transcribed RNA sequence</fullName>
    </submittedName>
</protein>
<evidence type="ECO:0000256" key="5">
    <source>
        <dbReference type="ARBA" id="ARBA00022833"/>
    </source>
</evidence>
<name>A0A0C9RN58_9CONI</name>
<dbReference type="GO" id="GO:0008270">
    <property type="term" value="F:zinc ion binding"/>
    <property type="evidence" value="ECO:0007669"/>
    <property type="project" value="UniProtKB-KW"/>
</dbReference>
<evidence type="ECO:0000256" key="3">
    <source>
        <dbReference type="ARBA" id="ARBA00022723"/>
    </source>
</evidence>
<evidence type="ECO:0000256" key="2">
    <source>
        <dbReference type="ARBA" id="ARBA00022692"/>
    </source>
</evidence>